<dbReference type="SUPFAM" id="SSF53448">
    <property type="entry name" value="Nucleotide-diphospho-sugar transferases"/>
    <property type="match status" value="1"/>
</dbReference>
<feature type="domain" description="Glycosyltransferase 2-like" evidence="4">
    <location>
        <begin position="138"/>
        <end position="317"/>
    </location>
</feature>
<evidence type="ECO:0000256" key="1">
    <source>
        <dbReference type="ARBA" id="ARBA00023157"/>
    </source>
</evidence>
<dbReference type="PANTHER" id="PTHR11675:SF3">
    <property type="entry name" value="POLYPEPTIDE N-ACETYLGALACTOSAMINYLTRANSFERASE 16"/>
    <property type="match status" value="1"/>
</dbReference>
<dbReference type="Gene3D" id="3.90.550.10">
    <property type="entry name" value="Spore Coat Polysaccharide Biosynthesis Protein SpsA, Chain A"/>
    <property type="match status" value="1"/>
</dbReference>
<proteinExistence type="predicted"/>
<keyword evidence="6" id="KW-1185">Reference proteome</keyword>
<dbReference type="PANTHER" id="PTHR11675">
    <property type="entry name" value="N-ACETYLGALACTOSAMINYLTRANSFERASE"/>
    <property type="match status" value="1"/>
</dbReference>
<dbReference type="FunFam" id="3.90.550.10:FF:000354">
    <property type="entry name" value="UDP-N-acetyl-alpha-D-galactosamine:polypeptide N-acetylgalactosaminyltransferase 14 (GalNAc-T14)"/>
    <property type="match status" value="1"/>
</dbReference>
<dbReference type="EMBL" id="VZTW01053365">
    <property type="protein sequence ID" value="NXU31504.1"/>
    <property type="molecule type" value="Genomic_DNA"/>
</dbReference>
<keyword evidence="3" id="KW-0472">Membrane</keyword>
<evidence type="ECO:0000259" key="4">
    <source>
        <dbReference type="Pfam" id="PF00535"/>
    </source>
</evidence>
<dbReference type="GO" id="GO:0006493">
    <property type="term" value="P:protein O-linked glycosylation"/>
    <property type="evidence" value="ECO:0007669"/>
    <property type="project" value="TreeGrafter"/>
</dbReference>
<accession>A0A7L3JQX3</accession>
<dbReference type="Pfam" id="PF00535">
    <property type="entry name" value="Glycos_transf_2"/>
    <property type="match status" value="1"/>
</dbReference>
<dbReference type="GO" id="GO:0004653">
    <property type="term" value="F:polypeptide N-acetylgalactosaminyltransferase activity"/>
    <property type="evidence" value="ECO:0007669"/>
    <property type="project" value="TreeGrafter"/>
</dbReference>
<feature type="region of interest" description="Disordered" evidence="2">
    <location>
        <begin position="36"/>
        <end position="57"/>
    </location>
</feature>
<feature type="non-terminal residue" evidence="5">
    <location>
        <position position="1"/>
    </location>
</feature>
<sequence length="341" mass="38891">MRRIRANAIAILTVAWILGTFYYLWQDNKPRSVAAGRAAGNGGGSGSARSGQRAAGRLELRREERTIPLIVREKNSRRGFDEKAYLSSKLLKAGEDPYRQHAFNQLESDKLSSDRPIRDTRHYRCTSVRYDTDLPATSLIITFHNEARSTLLRTVKSVLNRTPPSLIQEIILVDDFSSDPEDCQLLTKIPKVKCLRNTRREGLIRSRVRGAEVATADILTFLDSHCEVNSEWLQPMLQRVKEDYTRVVSPIIDVISLDNFAYLAASADLRGGFDWSLHFKWEQIPIEQKMSRTDPTQSIRTPVIAGGIFVINKSWFNHLGKYDTQMDIWGGENFGKFRVFQ</sequence>
<dbReference type="Proteomes" id="UP000556761">
    <property type="component" value="Unassembled WGS sequence"/>
</dbReference>
<name>A0A7L3JQX3_THACH</name>
<reference evidence="5 6" key="1">
    <citation type="submission" date="2019-09" db="EMBL/GenBank/DDBJ databases">
        <title>Bird 10,000 Genomes (B10K) Project - Family phase.</title>
        <authorList>
            <person name="Zhang G."/>
        </authorList>
    </citation>
    <scope>NUCLEOTIDE SEQUENCE [LARGE SCALE GENOMIC DNA]</scope>
    <source>
        <strain evidence="5">B10K-DU-029-24</strain>
        <tissue evidence="5">Muscle</tissue>
    </source>
</reference>
<keyword evidence="1" id="KW-1015">Disulfide bond</keyword>
<keyword evidence="3" id="KW-0812">Transmembrane</keyword>
<feature type="transmembrane region" description="Helical" evidence="3">
    <location>
        <begin position="7"/>
        <end position="25"/>
    </location>
</feature>
<evidence type="ECO:0000313" key="5">
    <source>
        <dbReference type="EMBL" id="NXU31504.1"/>
    </source>
</evidence>
<dbReference type="AlphaFoldDB" id="A0A7L3JQX3"/>
<keyword evidence="5" id="KW-0808">Transferase</keyword>
<comment type="caution">
    <text evidence="5">The sequence shown here is derived from an EMBL/GenBank/DDBJ whole genome shotgun (WGS) entry which is preliminary data.</text>
</comment>
<dbReference type="GO" id="GO:0005794">
    <property type="term" value="C:Golgi apparatus"/>
    <property type="evidence" value="ECO:0007669"/>
    <property type="project" value="TreeGrafter"/>
</dbReference>
<dbReference type="InterPro" id="IPR001173">
    <property type="entry name" value="Glyco_trans_2-like"/>
</dbReference>
<feature type="non-terminal residue" evidence="5">
    <location>
        <position position="341"/>
    </location>
</feature>
<evidence type="ECO:0000313" key="6">
    <source>
        <dbReference type="Proteomes" id="UP000556761"/>
    </source>
</evidence>
<keyword evidence="3" id="KW-1133">Transmembrane helix</keyword>
<dbReference type="OrthoDB" id="429263at2759"/>
<dbReference type="InterPro" id="IPR029044">
    <property type="entry name" value="Nucleotide-diphossugar_trans"/>
</dbReference>
<evidence type="ECO:0000256" key="2">
    <source>
        <dbReference type="SAM" id="MobiDB-lite"/>
    </source>
</evidence>
<protein>
    <submittedName>
        <fullName evidence="5">GLT16 acetylgalactosaminyltransferase</fullName>
    </submittedName>
</protein>
<organism evidence="5 6">
    <name type="scientific">Thalassarche chlororhynchos</name>
    <name type="common">Atlantic yellow-nosed albatross</name>
    <name type="synonym">Diomedea chlororhynchos</name>
    <dbReference type="NCBI Taxonomy" id="54017"/>
    <lineage>
        <taxon>Eukaryota</taxon>
        <taxon>Metazoa</taxon>
        <taxon>Chordata</taxon>
        <taxon>Craniata</taxon>
        <taxon>Vertebrata</taxon>
        <taxon>Euteleostomi</taxon>
        <taxon>Archelosauria</taxon>
        <taxon>Archosauria</taxon>
        <taxon>Dinosauria</taxon>
        <taxon>Saurischia</taxon>
        <taxon>Theropoda</taxon>
        <taxon>Coelurosauria</taxon>
        <taxon>Aves</taxon>
        <taxon>Neognathae</taxon>
        <taxon>Neoaves</taxon>
        <taxon>Aequornithes</taxon>
        <taxon>Procellariiformes</taxon>
        <taxon>Diomedeidae</taxon>
        <taxon>Thalassarche</taxon>
    </lineage>
</organism>
<evidence type="ECO:0000256" key="3">
    <source>
        <dbReference type="SAM" id="Phobius"/>
    </source>
</evidence>
<gene>
    <name evidence="5" type="primary">Galnt16</name>
    <name evidence="5" type="ORF">THACHL_R01879</name>
</gene>